<dbReference type="Gene3D" id="1.20.58.1610">
    <property type="entry name" value="NADH:ubiquinone/plastoquinone oxidoreductase, chain 3"/>
    <property type="match status" value="1"/>
</dbReference>
<keyword evidence="9" id="KW-0249">Electron transport</keyword>
<dbReference type="EMBL" id="KJ412471">
    <property type="protein sequence ID" value="AHX97804.1"/>
    <property type="molecule type" value="Genomic_DNA"/>
</dbReference>
<dbReference type="AlphaFoldDB" id="A0A0U1X184"/>
<accession>A0A0U1X184</accession>
<dbReference type="GO" id="GO:0030964">
    <property type="term" value="C:NADH dehydrogenase complex"/>
    <property type="evidence" value="ECO:0007669"/>
    <property type="project" value="TreeGrafter"/>
</dbReference>
<sequence length="117" mass="13933">MFMLLILMLLFLIISMLIYLLNYLFSNLKLNLYEKNSSFECGFDPLNSSRLPFSINFYLIGVLFLVFDIEIVLILPMIDSLKLLNYLNWLFCLFLILIILYFGLEFEKKEGSLKWCF</sequence>
<name>A0A0U1X184_9HYME</name>
<evidence type="ECO:0000256" key="1">
    <source>
        <dbReference type="ARBA" id="ARBA00004370"/>
    </source>
</evidence>
<keyword evidence="6 9" id="KW-1133">Transmembrane helix</keyword>
<evidence type="ECO:0000256" key="6">
    <source>
        <dbReference type="ARBA" id="ARBA00022989"/>
    </source>
</evidence>
<feature type="transmembrane region" description="Helical" evidence="9">
    <location>
        <begin position="6"/>
        <end position="25"/>
    </location>
</feature>
<dbReference type="InterPro" id="IPR038430">
    <property type="entry name" value="NDAH_ubi_oxred_su3_sf"/>
</dbReference>
<keyword evidence="5 9" id="KW-0812">Transmembrane</keyword>
<feature type="transmembrane region" description="Helical" evidence="9">
    <location>
        <begin position="84"/>
        <end position="104"/>
    </location>
</feature>
<organism evidence="10">
    <name type="scientific">Mirax sp. QL-2014</name>
    <dbReference type="NCBI Taxonomy" id="1491721"/>
    <lineage>
        <taxon>Eukaryota</taxon>
        <taxon>Metazoa</taxon>
        <taxon>Ecdysozoa</taxon>
        <taxon>Arthropoda</taxon>
        <taxon>Hexapoda</taxon>
        <taxon>Insecta</taxon>
        <taxon>Pterygota</taxon>
        <taxon>Neoptera</taxon>
        <taxon>Endopterygota</taxon>
        <taxon>Hymenoptera</taxon>
        <taxon>Apocrita</taxon>
        <taxon>Ichneumonoidea</taxon>
        <taxon>Braconidae</taxon>
        <taxon>Miracinae</taxon>
        <taxon>Mirax</taxon>
    </lineage>
</organism>
<comment type="function">
    <text evidence="9">Core subunit of the mitochondrial membrane respiratory chain NADH dehydrogenase (Complex I) which catalyzes electron transfer from NADH through the respiratory chain, using ubiquinone as an electron acceptor. Essential for the catalytic activity of complex I.</text>
</comment>
<keyword evidence="9" id="KW-0520">NAD</keyword>
<keyword evidence="9" id="KW-1278">Translocase</keyword>
<keyword evidence="9" id="KW-0830">Ubiquinone</keyword>
<keyword evidence="9" id="KW-0679">Respiratory chain</keyword>
<dbReference type="GO" id="GO:0031966">
    <property type="term" value="C:mitochondrial membrane"/>
    <property type="evidence" value="ECO:0007669"/>
    <property type="project" value="UniProtKB-SubCell"/>
</dbReference>
<dbReference type="Pfam" id="PF00507">
    <property type="entry name" value="Oxidored_q4"/>
    <property type="match status" value="1"/>
</dbReference>
<comment type="similarity">
    <text evidence="2 9">Belongs to the complex I subunit 3 family.</text>
</comment>
<keyword evidence="4 9" id="KW-0813">Transport</keyword>
<gene>
    <name evidence="10" type="primary">ND3</name>
</gene>
<dbReference type="PANTHER" id="PTHR11058">
    <property type="entry name" value="NADH-UBIQUINONE OXIDOREDUCTASE CHAIN 3"/>
    <property type="match status" value="1"/>
</dbReference>
<dbReference type="InterPro" id="IPR000440">
    <property type="entry name" value="NADH_UbQ/plastoQ_OxRdtase_su3"/>
</dbReference>
<evidence type="ECO:0000256" key="7">
    <source>
        <dbReference type="ARBA" id="ARBA00023136"/>
    </source>
</evidence>
<evidence type="ECO:0000256" key="9">
    <source>
        <dbReference type="RuleBase" id="RU003640"/>
    </source>
</evidence>
<comment type="catalytic activity">
    <reaction evidence="8 9">
        <text>a ubiquinone + NADH + 5 H(+)(in) = a ubiquinol + NAD(+) + 4 H(+)(out)</text>
        <dbReference type="Rhea" id="RHEA:29091"/>
        <dbReference type="Rhea" id="RHEA-COMP:9565"/>
        <dbReference type="Rhea" id="RHEA-COMP:9566"/>
        <dbReference type="ChEBI" id="CHEBI:15378"/>
        <dbReference type="ChEBI" id="CHEBI:16389"/>
        <dbReference type="ChEBI" id="CHEBI:17976"/>
        <dbReference type="ChEBI" id="CHEBI:57540"/>
        <dbReference type="ChEBI" id="CHEBI:57945"/>
        <dbReference type="EC" id="7.1.1.2"/>
    </reaction>
</comment>
<dbReference type="GO" id="GO:0008137">
    <property type="term" value="F:NADH dehydrogenase (ubiquinone) activity"/>
    <property type="evidence" value="ECO:0007669"/>
    <property type="project" value="UniProtKB-UniRule"/>
</dbReference>
<feature type="transmembrane region" description="Helical" evidence="9">
    <location>
        <begin position="57"/>
        <end position="78"/>
    </location>
</feature>
<proteinExistence type="inferred from homology"/>
<comment type="subcellular location">
    <subcellularLocation>
        <location evidence="1">Membrane</location>
    </subcellularLocation>
    <subcellularLocation>
        <location evidence="9">Mitochondrion membrane</location>
        <topology evidence="9">Multi-pass membrane protein</topology>
    </subcellularLocation>
</comment>
<evidence type="ECO:0000256" key="8">
    <source>
        <dbReference type="ARBA" id="ARBA00049551"/>
    </source>
</evidence>
<geneLocation type="mitochondrion" evidence="10"/>
<evidence type="ECO:0000313" key="10">
    <source>
        <dbReference type="EMBL" id="AHX97804.1"/>
    </source>
</evidence>
<dbReference type="EC" id="7.1.1.2" evidence="9"/>
<reference evidence="10" key="1">
    <citation type="submission" date="2014-02" db="EMBL/GenBank/DDBJ databases">
        <title>The comparative mitochondrial genomes from Braconidae subfamilies and the phylogeny of the Hymenoptera.</title>
        <authorList>
            <person name="Li Q."/>
            <person name="Wei S.J."/>
            <person name="Chen X.X."/>
        </authorList>
    </citation>
    <scope>NUCLEOTIDE SEQUENCE</scope>
</reference>
<protein>
    <recommendedName>
        <fullName evidence="3 9">NADH-ubiquinone oxidoreductase chain 3</fullName>
        <ecNumber evidence="9">7.1.1.2</ecNumber>
    </recommendedName>
</protein>
<keyword evidence="9 10" id="KW-0496">Mitochondrion</keyword>
<keyword evidence="7 9" id="KW-0472">Membrane</keyword>
<evidence type="ECO:0000256" key="2">
    <source>
        <dbReference type="ARBA" id="ARBA00008472"/>
    </source>
</evidence>
<evidence type="ECO:0000256" key="4">
    <source>
        <dbReference type="ARBA" id="ARBA00022448"/>
    </source>
</evidence>
<dbReference type="PANTHER" id="PTHR11058:SF9">
    <property type="entry name" value="NADH-UBIQUINONE OXIDOREDUCTASE CHAIN 3"/>
    <property type="match status" value="1"/>
</dbReference>
<evidence type="ECO:0000256" key="3">
    <source>
        <dbReference type="ARBA" id="ARBA00021007"/>
    </source>
</evidence>
<evidence type="ECO:0000256" key="5">
    <source>
        <dbReference type="ARBA" id="ARBA00022692"/>
    </source>
</evidence>